<evidence type="ECO:0000313" key="8">
    <source>
        <dbReference type="EMBL" id="SMA40210.1"/>
    </source>
</evidence>
<dbReference type="GO" id="GO:0006629">
    <property type="term" value="P:lipid metabolic process"/>
    <property type="evidence" value="ECO:0007669"/>
    <property type="project" value="InterPro"/>
</dbReference>
<dbReference type="EC" id="4.6.1.13" evidence="2"/>
<organism evidence="8 9">
    <name type="scientific">Parendozoicomonas haliclonae</name>
    <dbReference type="NCBI Taxonomy" id="1960125"/>
    <lineage>
        <taxon>Bacteria</taxon>
        <taxon>Pseudomonadati</taxon>
        <taxon>Pseudomonadota</taxon>
        <taxon>Gammaproteobacteria</taxon>
        <taxon>Oceanospirillales</taxon>
        <taxon>Endozoicomonadaceae</taxon>
        <taxon>Parendozoicomonas</taxon>
    </lineage>
</organism>
<keyword evidence="9" id="KW-1185">Reference proteome</keyword>
<keyword evidence="6" id="KW-0732">Signal</keyword>
<proteinExistence type="predicted"/>
<sequence length="445" mass="50436">MKVLVVTLVLVLGLFREAQAADNEVCFNNRLHTNAAAVASNLSIAFSVHKGRDKVFPEDGDRYHLKWGKERCLAADLGNTVKIYEKKSFGSWKEVRQLDYSHLKGVEVEFGQAKRIDKLYGINLRFDAKGDVPPSESWMYRLFGSSNIPLHSICMPGTHNSGSYTINGLSATDPYQDQEVLDLLSKFKNTGLTIPVKQVMTLWSKNQRHDIYEQLKRGARYLDIRARSIDGKLVAAHGLVGDSMQNIVDGLRRFVEENPGEVVIFHVQETHGMSSAERKVMYNLLRDELGYRIAPPSMGMSVTIPQMQNAGRQVIVVANDSQDDSMIWSRYRSLTNPWYDKNRPDELLNSLRDGIVNRNKNIFYVSQMVLTPTDKDIKNMAIPGYPSATEMLAKTLRYPSGFTRYLENAAVKRGRHVNIVLQDFIGASDVYRACMLINQQHLEQN</sequence>
<dbReference type="PANTHER" id="PTHR13593">
    <property type="match status" value="1"/>
</dbReference>
<dbReference type="AlphaFoldDB" id="A0A1X7AGP7"/>
<evidence type="ECO:0000256" key="1">
    <source>
        <dbReference type="ARBA" id="ARBA00001316"/>
    </source>
</evidence>
<dbReference type="InterPro" id="IPR051057">
    <property type="entry name" value="PI-PLC_domain"/>
</dbReference>
<protein>
    <recommendedName>
        <fullName evidence="3">1-phosphatidylinositol phosphodiesterase</fullName>
        <ecNumber evidence="2">4.6.1.13</ecNumber>
    </recommendedName>
    <alternativeName>
        <fullName evidence="4">Phosphatidylinositol diacylglycerol-lyase</fullName>
    </alternativeName>
    <alternativeName>
        <fullName evidence="5">Phosphatidylinositol-specific phospholipase C</fullName>
    </alternativeName>
</protein>
<evidence type="ECO:0000256" key="6">
    <source>
        <dbReference type="SAM" id="SignalP"/>
    </source>
</evidence>
<evidence type="ECO:0000256" key="3">
    <source>
        <dbReference type="ARBA" id="ARBA00019758"/>
    </source>
</evidence>
<evidence type="ECO:0000256" key="5">
    <source>
        <dbReference type="ARBA" id="ARBA00030782"/>
    </source>
</evidence>
<accession>A0A1X7AGP7</accession>
<reference evidence="8 9" key="1">
    <citation type="submission" date="2017-03" db="EMBL/GenBank/DDBJ databases">
        <authorList>
            <person name="Afonso C.L."/>
            <person name="Miller P.J."/>
            <person name="Scott M.A."/>
            <person name="Spackman E."/>
            <person name="Goraichik I."/>
            <person name="Dimitrov K.M."/>
            <person name="Suarez D.L."/>
            <person name="Swayne D.E."/>
        </authorList>
    </citation>
    <scope>NUCLEOTIDE SEQUENCE [LARGE SCALE GENOMIC DNA]</scope>
    <source>
        <strain evidence="8">SB41UT1</strain>
    </source>
</reference>
<dbReference type="Gene3D" id="3.20.20.190">
    <property type="entry name" value="Phosphatidylinositol (PI) phosphodiesterase"/>
    <property type="match status" value="1"/>
</dbReference>
<dbReference type="Proteomes" id="UP000196573">
    <property type="component" value="Unassembled WGS sequence"/>
</dbReference>
<evidence type="ECO:0000313" key="9">
    <source>
        <dbReference type="Proteomes" id="UP000196573"/>
    </source>
</evidence>
<dbReference type="RefSeq" id="WP_087107782.1">
    <property type="nucleotide sequence ID" value="NZ_CBCSCN010000001.1"/>
</dbReference>
<dbReference type="InterPro" id="IPR017946">
    <property type="entry name" value="PLC-like_Pdiesterase_TIM-brl"/>
</dbReference>
<name>A0A1X7AGP7_9GAMM</name>
<evidence type="ECO:0000256" key="4">
    <source>
        <dbReference type="ARBA" id="ARBA00030474"/>
    </source>
</evidence>
<dbReference type="CDD" id="cd08587">
    <property type="entry name" value="PI-PLCXDc_like"/>
    <property type="match status" value="1"/>
</dbReference>
<dbReference type="GO" id="GO:0008081">
    <property type="term" value="F:phosphoric diester hydrolase activity"/>
    <property type="evidence" value="ECO:0007669"/>
    <property type="project" value="InterPro"/>
</dbReference>
<gene>
    <name evidence="8" type="ORF">EHSB41UT_01155</name>
</gene>
<dbReference type="InterPro" id="IPR000909">
    <property type="entry name" value="PLipase_C_PInositol-sp_X_dom"/>
</dbReference>
<comment type="catalytic activity">
    <reaction evidence="1">
        <text>a 1,2-diacyl-sn-glycero-3-phospho-(1D-myo-inositol) = 1D-myo-inositol 1,2-cyclic phosphate + a 1,2-diacyl-sn-glycerol</text>
        <dbReference type="Rhea" id="RHEA:17093"/>
        <dbReference type="ChEBI" id="CHEBI:17815"/>
        <dbReference type="ChEBI" id="CHEBI:57880"/>
        <dbReference type="ChEBI" id="CHEBI:58484"/>
        <dbReference type="EC" id="4.6.1.13"/>
    </reaction>
</comment>
<dbReference type="SUPFAM" id="SSF51695">
    <property type="entry name" value="PLC-like phosphodiesterases"/>
    <property type="match status" value="1"/>
</dbReference>
<evidence type="ECO:0000256" key="2">
    <source>
        <dbReference type="ARBA" id="ARBA00012581"/>
    </source>
</evidence>
<feature type="domain" description="Phosphatidylinositol-specific phospholipase C X" evidence="7">
    <location>
        <begin position="201"/>
        <end position="317"/>
    </location>
</feature>
<keyword evidence="8" id="KW-0456">Lyase</keyword>
<dbReference type="GO" id="GO:0004436">
    <property type="term" value="F:phosphatidylinositol diacylglycerol-lyase activity"/>
    <property type="evidence" value="ECO:0007669"/>
    <property type="project" value="UniProtKB-EC"/>
</dbReference>
<dbReference type="PANTHER" id="PTHR13593:SF113">
    <property type="entry name" value="SI:DKEY-266F7.9"/>
    <property type="match status" value="1"/>
</dbReference>
<dbReference type="Pfam" id="PF00388">
    <property type="entry name" value="PI-PLC-X"/>
    <property type="match status" value="1"/>
</dbReference>
<evidence type="ECO:0000259" key="7">
    <source>
        <dbReference type="Pfam" id="PF00388"/>
    </source>
</evidence>
<feature type="chain" id="PRO_5013072683" description="1-phosphatidylinositol phosphodiesterase" evidence="6">
    <location>
        <begin position="21"/>
        <end position="445"/>
    </location>
</feature>
<dbReference type="OrthoDB" id="2079904at2"/>
<dbReference type="EMBL" id="FWPT01000002">
    <property type="protein sequence ID" value="SMA40210.1"/>
    <property type="molecule type" value="Genomic_DNA"/>
</dbReference>
<feature type="signal peptide" evidence="6">
    <location>
        <begin position="1"/>
        <end position="20"/>
    </location>
</feature>